<feature type="coiled-coil region" evidence="1">
    <location>
        <begin position="969"/>
        <end position="1084"/>
    </location>
</feature>
<feature type="transmembrane region" description="Helical" evidence="3">
    <location>
        <begin position="2680"/>
        <end position="2701"/>
    </location>
</feature>
<feature type="coiled-coil region" evidence="1">
    <location>
        <begin position="2078"/>
        <end position="2119"/>
    </location>
</feature>
<feature type="coiled-coil region" evidence="1">
    <location>
        <begin position="764"/>
        <end position="847"/>
    </location>
</feature>
<gene>
    <name evidence="4" type="ORF">CSSPTR1EN2_LOCUS5080</name>
</gene>
<organism evidence="4 5">
    <name type="scientific">Sphagnum troendelagicum</name>
    <dbReference type="NCBI Taxonomy" id="128251"/>
    <lineage>
        <taxon>Eukaryota</taxon>
        <taxon>Viridiplantae</taxon>
        <taxon>Streptophyta</taxon>
        <taxon>Embryophyta</taxon>
        <taxon>Bryophyta</taxon>
        <taxon>Sphagnophytina</taxon>
        <taxon>Sphagnopsida</taxon>
        <taxon>Sphagnales</taxon>
        <taxon>Sphagnaceae</taxon>
        <taxon>Sphagnum</taxon>
    </lineage>
</organism>
<keyword evidence="5" id="KW-1185">Reference proteome</keyword>
<evidence type="ECO:0000313" key="5">
    <source>
        <dbReference type="Proteomes" id="UP001497512"/>
    </source>
</evidence>
<evidence type="ECO:0000313" key="4">
    <source>
        <dbReference type="EMBL" id="CAK9199725.1"/>
    </source>
</evidence>
<evidence type="ECO:0000256" key="3">
    <source>
        <dbReference type="SAM" id="Phobius"/>
    </source>
</evidence>
<feature type="coiled-coil region" evidence="1">
    <location>
        <begin position="2527"/>
        <end position="2554"/>
    </location>
</feature>
<evidence type="ECO:0000256" key="1">
    <source>
        <dbReference type="SAM" id="Coils"/>
    </source>
</evidence>
<name>A0ABP0TLL5_9BRYO</name>
<proteinExistence type="predicted"/>
<dbReference type="PANTHER" id="PTHR43939">
    <property type="entry name" value="COILED-COIL DOMAIN-CONTAINING PROTEIN 158"/>
    <property type="match status" value="1"/>
</dbReference>
<feature type="compositionally biased region" description="Basic and acidic residues" evidence="2">
    <location>
        <begin position="74"/>
        <end position="89"/>
    </location>
</feature>
<feature type="compositionally biased region" description="Basic and acidic residues" evidence="2">
    <location>
        <begin position="1"/>
        <end position="23"/>
    </location>
</feature>
<feature type="compositionally biased region" description="Low complexity" evidence="2">
    <location>
        <begin position="39"/>
        <end position="57"/>
    </location>
</feature>
<feature type="coiled-coil region" evidence="1">
    <location>
        <begin position="1908"/>
        <end position="1970"/>
    </location>
</feature>
<keyword evidence="3" id="KW-0472">Membrane</keyword>
<dbReference type="PANTHER" id="PTHR43939:SF68">
    <property type="entry name" value="CENTROSOMAL PROTEIN OF 290 KDA-LIKE"/>
    <property type="match status" value="1"/>
</dbReference>
<feature type="coiled-coil region" evidence="1">
    <location>
        <begin position="617"/>
        <end position="735"/>
    </location>
</feature>
<feature type="coiled-coil region" evidence="1">
    <location>
        <begin position="2014"/>
        <end position="2041"/>
    </location>
</feature>
<feature type="compositionally biased region" description="Polar residues" evidence="2">
    <location>
        <begin position="141"/>
        <end position="157"/>
    </location>
</feature>
<feature type="coiled-coil region" evidence="1">
    <location>
        <begin position="1110"/>
        <end position="1217"/>
    </location>
</feature>
<feature type="coiled-coil region" evidence="1">
    <location>
        <begin position="1423"/>
        <end position="1524"/>
    </location>
</feature>
<keyword evidence="3" id="KW-1133">Transmembrane helix</keyword>
<reference evidence="4" key="1">
    <citation type="submission" date="2024-02" db="EMBL/GenBank/DDBJ databases">
        <authorList>
            <consortium name="ELIXIR-Norway"/>
            <consortium name="Elixir Norway"/>
        </authorList>
    </citation>
    <scope>NUCLEOTIDE SEQUENCE</scope>
</reference>
<feature type="coiled-coil region" evidence="1">
    <location>
        <begin position="2241"/>
        <end position="2275"/>
    </location>
</feature>
<feature type="coiled-coil region" evidence="1">
    <location>
        <begin position="1707"/>
        <end position="1794"/>
    </location>
</feature>
<accession>A0ABP0TLL5</accession>
<sequence>MDKGKSKTDLRAAGKKRLEEFRQKKNQKGGGTGKAIIPTTTTTTTTTTALKALTETEQGSEDNNGQEANSGLLPEDHCREDRGGSHIDSSEETLVSCTMGSEEETVLLGGSSTVAVDPSLISPIQTVRPEAHLSVEEASEQCDSLSQPGSAEQGSQCESERERKAVYTILWETPTTDRTQTNEDWQENTYEGTEDFTNKGLDQGNYSTFRLEDNFAGQNRDGLNSKEHSNGVGEYAEDNNVQLFEETTQKDLQEMLESKGFRDNRCVDPSSVETLPRIEHGGQPTNGVGLLKREEVLGDENLKGLVEEQAKVLDEKGRDIDGFRNEIEASTLQSKKEVQIQIENADKERQQFIAEIAEVKTQMQEMVNERKQLLQAASDREMLLISEVGVLRAAKDEENSQFVLQLAKIHQQLEELSDEKSLFMERYNVTREMLENLHSENLRLVEESAHEQQKREASFSMELATWKDRVEDLEKQRLESQGSIKELSDRLKRLESDLREVEMLNSHVQDEKKRLESDLQEVEMLNSHVQDEKTTLMAQVTELNQSLLAVEEEKTQLGIERDELKDKSVESALVVEELHLHIQTLEMQVTIHVTEVAHLNESLKSFGDEKVEWVTALNDSKQNLDCLNLHVEDLEKAISDLECSNRMLTQELQSLGEEKTQLVKLLELSNQNVEALKLELQGWENDKSTYLSENEALSEQLQGLKQDKVNLEKLLDDSCREMESLMSQVQGLEEVRRSYISEEALLNRRLQSLEEGKAQVVTLLKDSGHQVDALNLQVQSLQDEISVLVSKDIAAVQGLQQLEEEKIQAVELLEDSNKKIEILSLRAQSLEGEMDVFVSENKRLQQQLQGVVEERSHIVKCLEDATSLVQATLKSQCSSTMDERQDLLSMLSALQQHNLNMSEERDRLMGDLQIAREHLRMLETEKEELGFRALKSEEDAKSLREEGLELIMQLDSSRQEVTKMAEERLECKKQQLVELNQGMERWSNEQIELVKELEGHKQQVARLAEEKLKLLEEIENSQQEVQQLGCHMIESKEERRQVEEQLQSELQLLHQKLQISESEKTDLNTLLGNLRQELQQTIEDQGLKPVQLEELSKHLQSETKEHALTLKKMQEVFDEKEHLISELEASQLLLQETQAERKQAEHELQLLQEKLETNVEEKGRLVNEVEESRLHARDLNVGNAKLSSRLEQLQEVCRKRDEENTHLQALVKELEQQTTVQQRQTSVGCVEKASLQSLRSGKSVEDEEVRPSNYSVKKVMNLVKEFEVRASEDAPQLHLRLVVSPGKELFSQAWPSREATDALQQERDTGIQTEQALCVQLEVLLKSMQDSNDERSDLTASFMELEVDFRALCQQNVEWADQMSLDIEALKETKAELSGFVDELKEEIVSLQKSEEVLAHTFAEIERKATDEVNARLQTERQSQSLASKLQDVEMELGKLKDEHANAGEELGKSVLERRMLEEGVKELQDAYTQLIQDKAALETLSQEEKAQHDMNLEHLKLEAEECNQKLNLLEEQKTLLQQEKESIFLDFTIFRSDMEKRMMESDAVVAKLNDDHAVFQTNLQAAVCRTFPDTESKQQDVVGTSFESCWKLVNLLVDKSMQLVGLQTQLQEVAVEEKAQYAATLQAMEAKNAILKQTNKELSSKVQILASEVEQAAGEEERLRQTLTSNMLEIHTLQIEKQDLLAVQDTEVMGLKQQLEEVTLRSVQQDEQLQTLMQQKQTLEADISKARGDYSAAQTEVVQMEKKLSNTKERLTLAISKGKSVVQQRDAVKQALKEKTEDLEHLISSHAEELVAKESSEKTALASELAIAQDTVLSLENALHEARSVTQDVQLKLETMGDIPQELGLVAKIEWLAATLTAEQSKAEDLANNAVTLLTELVRWPNEVSLSSITFPAVGMKWLINALNEEQQKASQAMHEVGRLEKAIDSVTLEIKDQKGRLEELSNELTFYKEENHGLAERLQVLNSEHTTLGEQAAQVSAERDAMKVEMLALENSLQANQEREHLEGYLLARSLEEMLRSAKLELSELSKKNTEMTAALVQHDDDIKVSLQFFCAGLLQECARLGVESSEARREADAFRAEMLKAVDEKDALQAELNQMEQKLSNTREKLGLAVKKGKAVEKQRDALKMSMEEKTQELNSICISHKEELKVQDEKLHESREKFKSAAEHVLELQFQLTSTLEKVTAAEQSLQDSQKFQQEVNIALSDISLLPSSLKTGKVIEKIEWLGMMLSKTQSMAVRSERELEVLSLKLREVQEKVQFLEMENSNGKEMISSWVKKVDEAEIRAASDRAHYESELEFKSQVLWEAEARTHAAVAQVEEMQGALQQKQNSLKSMEASRGKAISKLTLTLNRLTELRQQSEGLVTEIENLHRELQNRDAEILGLKEKISNADAETQNQQERFSRVSAEANLEILKLRKELTEVNSQFEGNLEEITILQNDLTQKNLELEKLQKHSEMMVLSKEDSSEQAEQSMVVTNHISRSAFEDVDTAITNGTVDYVATIYALQQHIDNLKSEGQLWRVNMERKDAQLQGLREELDELVKERALLQAGIQAKQFQIDRMQADMAVLISPASDSTAIPALEIEELGARSKRIGHVGSSAAPHVRGARKLFPAEVTIDVDGEINPLLSDLDDKGHGFNSLTNSALVPKRMRALADRLDGLCVVGGRLLMRQPTARLGLAVYWIAIHVYMAMIVSRAIL</sequence>
<protein>
    <submittedName>
        <fullName evidence="4">Uncharacterized protein</fullName>
    </submittedName>
</protein>
<dbReference type="EMBL" id="OZ019904">
    <property type="protein sequence ID" value="CAK9199725.1"/>
    <property type="molecule type" value="Genomic_DNA"/>
</dbReference>
<feature type="region of interest" description="Disordered" evidence="2">
    <location>
        <begin position="1"/>
        <end position="93"/>
    </location>
</feature>
<dbReference type="Proteomes" id="UP001497512">
    <property type="component" value="Chromosome 12"/>
</dbReference>
<feature type="coiled-coil region" evidence="1">
    <location>
        <begin position="470"/>
        <end position="567"/>
    </location>
</feature>
<keyword evidence="3" id="KW-0812">Transmembrane</keyword>
<feature type="region of interest" description="Disordered" evidence="2">
    <location>
        <begin position="137"/>
        <end position="161"/>
    </location>
</feature>
<feature type="coiled-coil region" evidence="1">
    <location>
        <begin position="335"/>
        <end position="426"/>
    </location>
</feature>
<evidence type="ECO:0000256" key="2">
    <source>
        <dbReference type="SAM" id="MobiDB-lite"/>
    </source>
</evidence>
<keyword evidence="1" id="KW-0175">Coiled coil</keyword>
<feature type="coiled-coil region" evidence="1">
    <location>
        <begin position="1619"/>
        <end position="1660"/>
    </location>
</feature>
<feature type="coiled-coil region" evidence="1">
    <location>
        <begin position="2322"/>
        <end position="2458"/>
    </location>
</feature>